<organism evidence="5 6">
    <name type="scientific">Brachionus calyciflorus</name>
    <dbReference type="NCBI Taxonomy" id="104777"/>
    <lineage>
        <taxon>Eukaryota</taxon>
        <taxon>Metazoa</taxon>
        <taxon>Spiralia</taxon>
        <taxon>Gnathifera</taxon>
        <taxon>Rotifera</taxon>
        <taxon>Eurotatoria</taxon>
        <taxon>Monogononta</taxon>
        <taxon>Pseudotrocha</taxon>
        <taxon>Ploima</taxon>
        <taxon>Brachionidae</taxon>
        <taxon>Brachionus</taxon>
    </lineage>
</organism>
<dbReference type="OrthoDB" id="7976202at2759"/>
<dbReference type="InterPro" id="IPR052095">
    <property type="entry name" value="UNC-13_domain"/>
</dbReference>
<dbReference type="PANTHER" id="PTHR45999">
    <property type="entry name" value="UNC-13-4A, ISOFORM B"/>
    <property type="match status" value="1"/>
</dbReference>
<gene>
    <name evidence="5" type="ORF">OXX778_LOCUS8263</name>
</gene>
<dbReference type="Pfam" id="PF00168">
    <property type="entry name" value="C2"/>
    <property type="match status" value="1"/>
</dbReference>
<sequence length="293" mass="34795">MIEYLDSNFRIYKELAFKSNFSMLLKIQWIKLLDEIESNLTKDNTRSLVFFSKMHECLDIITDFFTYDNQGVQLDFLCSIEKFKQLKRYLNYSRMDTQNLIQLYYQEMIEIQNSLRFGDYGKLICRACYHCKEQILAVEILKCKNILPMDQNGLSDPYVEIDLKPKFVFLSCDKQTTSVVKKTLNPVYNETFDFKINEKCLNQTGNVIHFTVMDHDLMWTNDFEGEAFLDLSSVPKLKGDSSDINYKDLKYSELLLIRPKDFPSKIIDVLEYRKDQDKLALEFLKERKDKLYI</sequence>
<evidence type="ECO:0000313" key="6">
    <source>
        <dbReference type="Proteomes" id="UP000663879"/>
    </source>
</evidence>
<feature type="domain" description="MHD2" evidence="4">
    <location>
        <begin position="1"/>
        <end position="104"/>
    </location>
</feature>
<dbReference type="InterPro" id="IPR014772">
    <property type="entry name" value="Munc13_dom-2"/>
</dbReference>
<dbReference type="SUPFAM" id="SSF49562">
    <property type="entry name" value="C2 domain (Calcium/lipid-binding domain, CaLB)"/>
    <property type="match status" value="1"/>
</dbReference>
<evidence type="ECO:0000256" key="2">
    <source>
        <dbReference type="ARBA" id="ARBA00022483"/>
    </source>
</evidence>
<comment type="similarity">
    <text evidence="1">Belongs to the unc-13 family.</text>
</comment>
<proteinExistence type="inferred from homology"/>
<dbReference type="Gene3D" id="2.60.40.150">
    <property type="entry name" value="C2 domain"/>
    <property type="match status" value="1"/>
</dbReference>
<dbReference type="AlphaFoldDB" id="A0A813UZ27"/>
<evidence type="ECO:0000313" key="5">
    <source>
        <dbReference type="EMBL" id="CAF0837246.1"/>
    </source>
</evidence>
<keyword evidence="2" id="KW-0268">Exocytosis</keyword>
<evidence type="ECO:0000259" key="3">
    <source>
        <dbReference type="PROSITE" id="PS50004"/>
    </source>
</evidence>
<name>A0A813UZ27_9BILA</name>
<dbReference type="EMBL" id="CAJNOC010001123">
    <property type="protein sequence ID" value="CAF0837246.1"/>
    <property type="molecule type" value="Genomic_DNA"/>
</dbReference>
<protein>
    <submittedName>
        <fullName evidence="5">Uncharacterized protein</fullName>
    </submittedName>
</protein>
<dbReference type="PROSITE" id="PS51259">
    <property type="entry name" value="MHD2"/>
    <property type="match status" value="1"/>
</dbReference>
<keyword evidence="6" id="KW-1185">Reference proteome</keyword>
<dbReference type="GO" id="GO:0099503">
    <property type="term" value="C:secretory vesicle"/>
    <property type="evidence" value="ECO:0007669"/>
    <property type="project" value="TreeGrafter"/>
</dbReference>
<reference evidence="5" key="1">
    <citation type="submission" date="2021-02" db="EMBL/GenBank/DDBJ databases">
        <authorList>
            <person name="Nowell W R."/>
        </authorList>
    </citation>
    <scope>NUCLEOTIDE SEQUENCE</scope>
    <source>
        <strain evidence="5">Ploen Becks lab</strain>
    </source>
</reference>
<evidence type="ECO:0000259" key="4">
    <source>
        <dbReference type="PROSITE" id="PS51259"/>
    </source>
</evidence>
<comment type="caution">
    <text evidence="5">The sequence shown here is derived from an EMBL/GenBank/DDBJ whole genome shotgun (WGS) entry which is preliminary data.</text>
</comment>
<dbReference type="GO" id="GO:0006887">
    <property type="term" value="P:exocytosis"/>
    <property type="evidence" value="ECO:0007669"/>
    <property type="project" value="UniProtKB-KW"/>
</dbReference>
<feature type="domain" description="C2" evidence="3">
    <location>
        <begin position="119"/>
        <end position="246"/>
    </location>
</feature>
<accession>A0A813UZ27</accession>
<dbReference type="SMART" id="SM00239">
    <property type="entry name" value="C2"/>
    <property type="match status" value="1"/>
</dbReference>
<dbReference type="InterPro" id="IPR035892">
    <property type="entry name" value="C2_domain_sf"/>
</dbReference>
<dbReference type="Proteomes" id="UP000663879">
    <property type="component" value="Unassembled WGS sequence"/>
</dbReference>
<dbReference type="PANTHER" id="PTHR45999:SF4">
    <property type="entry name" value="UNC-13-4A, ISOFORM B"/>
    <property type="match status" value="1"/>
</dbReference>
<dbReference type="PRINTS" id="PR00360">
    <property type="entry name" value="C2DOMAIN"/>
</dbReference>
<evidence type="ECO:0000256" key="1">
    <source>
        <dbReference type="ARBA" id="ARBA00005823"/>
    </source>
</evidence>
<dbReference type="PROSITE" id="PS50004">
    <property type="entry name" value="C2"/>
    <property type="match status" value="1"/>
</dbReference>
<dbReference type="InterPro" id="IPR000008">
    <property type="entry name" value="C2_dom"/>
</dbReference>